<keyword evidence="2" id="KW-1185">Reference proteome</keyword>
<organism evidence="1 2">
    <name type="scientific">Novipirellula rosea</name>
    <dbReference type="NCBI Taxonomy" id="1031540"/>
    <lineage>
        <taxon>Bacteria</taxon>
        <taxon>Pseudomonadati</taxon>
        <taxon>Planctomycetota</taxon>
        <taxon>Planctomycetia</taxon>
        <taxon>Pirellulales</taxon>
        <taxon>Pirellulaceae</taxon>
        <taxon>Novipirellula</taxon>
    </lineage>
</organism>
<protein>
    <submittedName>
        <fullName evidence="1">Uncharacterized protein</fullName>
    </submittedName>
</protein>
<gene>
    <name evidence="1" type="ORF">GCM10023156_61300</name>
</gene>
<name>A0ABP8NM59_9BACT</name>
<accession>A0ABP8NM59</accession>
<comment type="caution">
    <text evidence="1">The sequence shown here is derived from an EMBL/GenBank/DDBJ whole genome shotgun (WGS) entry which is preliminary data.</text>
</comment>
<dbReference type="RefSeq" id="WP_345327449.1">
    <property type="nucleotide sequence ID" value="NZ_BAABGA010000107.1"/>
</dbReference>
<reference evidence="2" key="1">
    <citation type="journal article" date="2019" name="Int. J. Syst. Evol. Microbiol.">
        <title>The Global Catalogue of Microorganisms (GCM) 10K type strain sequencing project: providing services to taxonomists for standard genome sequencing and annotation.</title>
        <authorList>
            <consortium name="The Broad Institute Genomics Platform"/>
            <consortium name="The Broad Institute Genome Sequencing Center for Infectious Disease"/>
            <person name="Wu L."/>
            <person name="Ma J."/>
        </authorList>
    </citation>
    <scope>NUCLEOTIDE SEQUENCE [LARGE SCALE GENOMIC DNA]</scope>
    <source>
        <strain evidence="2">JCM 17759</strain>
    </source>
</reference>
<proteinExistence type="predicted"/>
<evidence type="ECO:0000313" key="1">
    <source>
        <dbReference type="EMBL" id="GAA4469373.1"/>
    </source>
</evidence>
<dbReference type="EMBL" id="BAABGA010000107">
    <property type="protein sequence ID" value="GAA4469373.1"/>
    <property type="molecule type" value="Genomic_DNA"/>
</dbReference>
<evidence type="ECO:0000313" key="2">
    <source>
        <dbReference type="Proteomes" id="UP001500840"/>
    </source>
</evidence>
<dbReference type="Proteomes" id="UP001500840">
    <property type="component" value="Unassembled WGS sequence"/>
</dbReference>
<sequence length="463" mass="52940">MNIKPSREWSLYLLLAAPLVALLCVFALGVKRERDAAEAVNASLTTLTKDGHPVGNHSLTEWFDSHTTQQTSSPWDDILVATDGLHIRFSDVLPLGEEPRLEPNQAWADAEIMQRYAEQARPIIEAIERVPTHPKPVWQPVVFEGFQTTYPGLDGMRSINRLLMREFRVAVDQQDPARAIRALQLMLKVADAYDWQIGILSDLIYFAVVEEHRAQIRDSLAVGFWKTEESLSQLRDQVNREQDLHERWDTAAAAERAFLLAEFGITSDGPNYFLQESEIDFFPFGLTDMAGELLMERYQRWEDAETIKAFEPWPPQAGAFRHEDGEDIWMFNILAIPVSNAGIFLDKFFGNPSSAAAGFYRFELNRRWTLTAIAIKQFQKRYERFPNELSELSDVGLTESDWMVNSQESFGYEVGKGGKVAYLWSVDYERATGPNGEPVVAMERPVASDHRNEKIEKWMTEIR</sequence>